<dbReference type="GO" id="GO:0003700">
    <property type="term" value="F:DNA-binding transcription factor activity"/>
    <property type="evidence" value="ECO:0007669"/>
    <property type="project" value="InterPro"/>
</dbReference>
<dbReference type="AlphaFoldDB" id="A0AAD1UND3"/>
<protein>
    <recommendedName>
        <fullName evidence="2">BZIP domain-containing protein</fullName>
    </recommendedName>
</protein>
<dbReference type="EMBL" id="CAMPGE010013306">
    <property type="protein sequence ID" value="CAI2372044.1"/>
    <property type="molecule type" value="Genomic_DNA"/>
</dbReference>
<proteinExistence type="predicted"/>
<dbReference type="Proteomes" id="UP001295684">
    <property type="component" value="Unassembled WGS sequence"/>
</dbReference>
<comment type="caution">
    <text evidence="3">The sequence shown here is derived from an EMBL/GenBank/DDBJ whole genome shotgun (WGS) entry which is preliminary data.</text>
</comment>
<organism evidence="3 4">
    <name type="scientific">Euplotes crassus</name>
    <dbReference type="NCBI Taxonomy" id="5936"/>
    <lineage>
        <taxon>Eukaryota</taxon>
        <taxon>Sar</taxon>
        <taxon>Alveolata</taxon>
        <taxon>Ciliophora</taxon>
        <taxon>Intramacronucleata</taxon>
        <taxon>Spirotrichea</taxon>
        <taxon>Hypotrichia</taxon>
        <taxon>Euplotida</taxon>
        <taxon>Euplotidae</taxon>
        <taxon>Moneuplotes</taxon>
    </lineage>
</organism>
<evidence type="ECO:0000259" key="2">
    <source>
        <dbReference type="PROSITE" id="PS50217"/>
    </source>
</evidence>
<dbReference type="InterPro" id="IPR004827">
    <property type="entry name" value="bZIP"/>
</dbReference>
<keyword evidence="1" id="KW-0175">Coiled coil</keyword>
<gene>
    <name evidence="3" type="ORF">ECRASSUSDP1_LOCUS13371</name>
</gene>
<dbReference type="PROSITE" id="PS50217">
    <property type="entry name" value="BZIP"/>
    <property type="match status" value="1"/>
</dbReference>
<sequence length="372" mass="44001">MFLSKQALEDEMEHDPFKGMFDDSVIPEFGQALQNLDNSGDLSLEVFSPKTIGQEESMVCTEQVTDKQSKRMSSRMRSRKARQRKKKYLKELELRVKYLEKENIRLQNLVNLKKLEEAKDMSLDSRAFTCDFEQQVREVWSNIIDLNTLDKRDENPPISEMYDDSFMKILEKHKVFIDSVTRMLVNNIHCNATPLYWKDLSEKKYTTDYSIIKKLNSLTKYQTPEFMETHKLQEIDLFVASLNPTKTQFNFLKNIYFKKESEIKTKCLQAIKKVLDAKSLIQESYVENHLLIGLLAKSGIFTDDQIINSKMKETILRKDRNYQDIWRVKSVPYTVRYKLSRDKTIGRAVRKYLPKEDYNKDIEFSRFYVDVA</sequence>
<feature type="domain" description="BZIP" evidence="2">
    <location>
        <begin position="64"/>
        <end position="111"/>
    </location>
</feature>
<reference evidence="3" key="1">
    <citation type="submission" date="2023-07" db="EMBL/GenBank/DDBJ databases">
        <authorList>
            <consortium name="AG Swart"/>
            <person name="Singh M."/>
            <person name="Singh A."/>
            <person name="Seah K."/>
            <person name="Emmerich C."/>
        </authorList>
    </citation>
    <scope>NUCLEOTIDE SEQUENCE</scope>
    <source>
        <strain evidence="3">DP1</strain>
    </source>
</reference>
<accession>A0AAD1UND3</accession>
<evidence type="ECO:0000313" key="3">
    <source>
        <dbReference type="EMBL" id="CAI2372044.1"/>
    </source>
</evidence>
<feature type="coiled-coil region" evidence="1">
    <location>
        <begin position="82"/>
        <end position="119"/>
    </location>
</feature>
<evidence type="ECO:0000256" key="1">
    <source>
        <dbReference type="SAM" id="Coils"/>
    </source>
</evidence>
<keyword evidence="4" id="KW-1185">Reference proteome</keyword>
<name>A0AAD1UND3_EUPCR</name>
<evidence type="ECO:0000313" key="4">
    <source>
        <dbReference type="Proteomes" id="UP001295684"/>
    </source>
</evidence>